<dbReference type="CDD" id="cd00067">
    <property type="entry name" value="GAL4"/>
    <property type="match status" value="1"/>
</dbReference>
<protein>
    <recommendedName>
        <fullName evidence="8">Zn(2)-C6 fungal-type domain-containing protein</fullName>
    </recommendedName>
</protein>
<gene>
    <name evidence="9" type="ORF">DACRYDRAFT_115582</name>
</gene>
<feature type="compositionally biased region" description="Basic and acidic residues" evidence="7">
    <location>
        <begin position="33"/>
        <end position="42"/>
    </location>
</feature>
<keyword evidence="4" id="KW-0238">DNA-binding</keyword>
<evidence type="ECO:0000256" key="7">
    <source>
        <dbReference type="SAM" id="MobiDB-lite"/>
    </source>
</evidence>
<dbReference type="PROSITE" id="PS50048">
    <property type="entry name" value="ZN2_CY6_FUNGAL_2"/>
    <property type="match status" value="1"/>
</dbReference>
<dbReference type="InterPro" id="IPR036864">
    <property type="entry name" value="Zn2-C6_fun-type_DNA-bd_sf"/>
</dbReference>
<evidence type="ECO:0000256" key="1">
    <source>
        <dbReference type="ARBA" id="ARBA00004123"/>
    </source>
</evidence>
<comment type="subcellular location">
    <subcellularLocation>
        <location evidence="1">Nucleus</location>
    </subcellularLocation>
</comment>
<dbReference type="OrthoDB" id="39175at2759"/>
<dbReference type="RefSeq" id="XP_040629415.1">
    <property type="nucleotide sequence ID" value="XM_040770035.1"/>
</dbReference>
<dbReference type="GO" id="GO:0000981">
    <property type="term" value="F:DNA-binding transcription factor activity, RNA polymerase II-specific"/>
    <property type="evidence" value="ECO:0007669"/>
    <property type="project" value="InterPro"/>
</dbReference>
<keyword evidence="5" id="KW-0804">Transcription</keyword>
<feature type="region of interest" description="Disordered" evidence="7">
    <location>
        <begin position="228"/>
        <end position="293"/>
    </location>
</feature>
<dbReference type="Gene3D" id="4.10.240.10">
    <property type="entry name" value="Zn(2)-C6 fungal-type DNA-binding domain"/>
    <property type="match status" value="1"/>
</dbReference>
<dbReference type="PANTHER" id="PTHR47540">
    <property type="entry name" value="THIAMINE REPRESSIBLE GENES REGULATORY PROTEIN THI5"/>
    <property type="match status" value="1"/>
</dbReference>
<keyword evidence="2" id="KW-0862">Zinc</keyword>
<dbReference type="SUPFAM" id="SSF57701">
    <property type="entry name" value="Zn2/Cys6 DNA-binding domain"/>
    <property type="match status" value="1"/>
</dbReference>
<dbReference type="EMBL" id="JH795861">
    <property type="protein sequence ID" value="EJU02521.1"/>
    <property type="molecule type" value="Genomic_DNA"/>
</dbReference>
<dbReference type="Pfam" id="PF00172">
    <property type="entry name" value="Zn_clus"/>
    <property type="match status" value="1"/>
</dbReference>
<feature type="domain" description="Zn(2)-C6 fungal-type" evidence="8">
    <location>
        <begin position="179"/>
        <end position="209"/>
    </location>
</feature>
<keyword evidence="6" id="KW-0539">Nucleus</keyword>
<reference evidence="9 10" key="1">
    <citation type="journal article" date="2012" name="Science">
        <title>The Paleozoic origin of enzymatic lignin decomposition reconstructed from 31 fungal genomes.</title>
        <authorList>
            <person name="Floudas D."/>
            <person name="Binder M."/>
            <person name="Riley R."/>
            <person name="Barry K."/>
            <person name="Blanchette R.A."/>
            <person name="Henrissat B."/>
            <person name="Martinez A.T."/>
            <person name="Otillar R."/>
            <person name="Spatafora J.W."/>
            <person name="Yadav J.S."/>
            <person name="Aerts A."/>
            <person name="Benoit I."/>
            <person name="Boyd A."/>
            <person name="Carlson A."/>
            <person name="Copeland A."/>
            <person name="Coutinho P.M."/>
            <person name="de Vries R.P."/>
            <person name="Ferreira P."/>
            <person name="Findley K."/>
            <person name="Foster B."/>
            <person name="Gaskell J."/>
            <person name="Glotzer D."/>
            <person name="Gorecki P."/>
            <person name="Heitman J."/>
            <person name="Hesse C."/>
            <person name="Hori C."/>
            <person name="Igarashi K."/>
            <person name="Jurgens J.A."/>
            <person name="Kallen N."/>
            <person name="Kersten P."/>
            <person name="Kohler A."/>
            <person name="Kuees U."/>
            <person name="Kumar T.K.A."/>
            <person name="Kuo A."/>
            <person name="LaButti K."/>
            <person name="Larrondo L.F."/>
            <person name="Lindquist E."/>
            <person name="Ling A."/>
            <person name="Lombard V."/>
            <person name="Lucas S."/>
            <person name="Lundell T."/>
            <person name="Martin R."/>
            <person name="McLaughlin D.J."/>
            <person name="Morgenstern I."/>
            <person name="Morin E."/>
            <person name="Murat C."/>
            <person name="Nagy L.G."/>
            <person name="Nolan M."/>
            <person name="Ohm R.A."/>
            <person name="Patyshakuliyeva A."/>
            <person name="Rokas A."/>
            <person name="Ruiz-Duenas F.J."/>
            <person name="Sabat G."/>
            <person name="Salamov A."/>
            <person name="Samejima M."/>
            <person name="Schmutz J."/>
            <person name="Slot J.C."/>
            <person name="St John F."/>
            <person name="Stenlid J."/>
            <person name="Sun H."/>
            <person name="Sun S."/>
            <person name="Syed K."/>
            <person name="Tsang A."/>
            <person name="Wiebenga A."/>
            <person name="Young D."/>
            <person name="Pisabarro A."/>
            <person name="Eastwood D.C."/>
            <person name="Martin F."/>
            <person name="Cullen D."/>
            <person name="Grigoriev I.V."/>
            <person name="Hibbett D.S."/>
        </authorList>
    </citation>
    <scope>NUCLEOTIDE SEQUENCE [LARGE SCALE GENOMIC DNA]</scope>
    <source>
        <strain evidence="9 10">DJM-731 SS1</strain>
    </source>
</reference>
<dbReference type="GeneID" id="63685097"/>
<evidence type="ECO:0000256" key="5">
    <source>
        <dbReference type="ARBA" id="ARBA00023163"/>
    </source>
</evidence>
<keyword evidence="3" id="KW-0805">Transcription regulation</keyword>
<dbReference type="STRING" id="1858805.M5FX01"/>
<evidence type="ECO:0000256" key="2">
    <source>
        <dbReference type="ARBA" id="ARBA00022833"/>
    </source>
</evidence>
<dbReference type="GO" id="GO:0008270">
    <property type="term" value="F:zinc ion binding"/>
    <property type="evidence" value="ECO:0007669"/>
    <property type="project" value="InterPro"/>
</dbReference>
<dbReference type="PROSITE" id="PS00463">
    <property type="entry name" value="ZN2_CY6_FUNGAL_1"/>
    <property type="match status" value="1"/>
</dbReference>
<evidence type="ECO:0000313" key="9">
    <source>
        <dbReference type="EMBL" id="EJU02521.1"/>
    </source>
</evidence>
<name>M5FX01_DACPD</name>
<organism evidence="9 10">
    <name type="scientific">Dacryopinax primogenitus (strain DJM 731)</name>
    <name type="common">Brown rot fungus</name>
    <dbReference type="NCBI Taxonomy" id="1858805"/>
    <lineage>
        <taxon>Eukaryota</taxon>
        <taxon>Fungi</taxon>
        <taxon>Dikarya</taxon>
        <taxon>Basidiomycota</taxon>
        <taxon>Agaricomycotina</taxon>
        <taxon>Dacrymycetes</taxon>
        <taxon>Dacrymycetales</taxon>
        <taxon>Dacrymycetaceae</taxon>
        <taxon>Dacryopinax</taxon>
    </lineage>
</organism>
<accession>M5FX01</accession>
<feature type="region of interest" description="Disordered" evidence="7">
    <location>
        <begin position="326"/>
        <end position="388"/>
    </location>
</feature>
<evidence type="ECO:0000256" key="3">
    <source>
        <dbReference type="ARBA" id="ARBA00023015"/>
    </source>
</evidence>
<sequence>MSTSTRGVGTGGKATKPTVDEQSEQESGSEQGTTKEGEKEIVEAASVEENLQLPSVTYGQQAEEARRAYAQYYAQFGPNSQHLGTGPPHPPWPYPPPGAYYPPAYIPVAPDGTPLYPSFYAPFPPGARPLPGGPMIVAPSGVIPIAPNAQAPPEQPRVTSGLSVPQRPRTTVTDKIFIACSYCRHRKLRCSGDTPKCTVCVRYDQICNYDDHRRTRGPGRKSLVALGIDVPPSKKQPKKKAKEAATTSITSSSALLPPPPPTSNCQAVPTFPPPPFPASFSAGSPPDTGVSPQALEGSAITAAAILNALPTLQAALARQNIPPYPSLFRSVSGPPQSPTPSPHHSPQDHAESSVEDVEPKTTSPKAKKRRAKDESSSSPKKRKRGHKS</sequence>
<dbReference type="SMART" id="SM00066">
    <property type="entry name" value="GAL4"/>
    <property type="match status" value="1"/>
</dbReference>
<evidence type="ECO:0000259" key="8">
    <source>
        <dbReference type="PROSITE" id="PS50048"/>
    </source>
</evidence>
<feature type="compositionally biased region" description="Basic residues" evidence="7">
    <location>
        <begin position="379"/>
        <end position="388"/>
    </location>
</feature>
<keyword evidence="10" id="KW-1185">Reference proteome</keyword>
<dbReference type="AlphaFoldDB" id="M5FX01"/>
<dbReference type="GO" id="GO:0005634">
    <property type="term" value="C:nucleus"/>
    <property type="evidence" value="ECO:0007669"/>
    <property type="project" value="UniProtKB-SubCell"/>
</dbReference>
<dbReference type="InterPro" id="IPR051711">
    <property type="entry name" value="Stress_Response_Reg"/>
</dbReference>
<feature type="region of interest" description="Disordered" evidence="7">
    <location>
        <begin position="1"/>
        <end position="49"/>
    </location>
</feature>
<dbReference type="PANTHER" id="PTHR47540:SF1">
    <property type="entry name" value="ACTIVATOR OF STRESS GENES 1-RELATED"/>
    <property type="match status" value="1"/>
</dbReference>
<feature type="compositionally biased region" description="Low complexity" evidence="7">
    <location>
        <begin position="244"/>
        <end position="255"/>
    </location>
</feature>
<evidence type="ECO:0000256" key="4">
    <source>
        <dbReference type="ARBA" id="ARBA00023125"/>
    </source>
</evidence>
<dbReference type="HOGENOM" id="CLU_711773_0_0_1"/>
<proteinExistence type="predicted"/>
<evidence type="ECO:0000313" key="10">
    <source>
        <dbReference type="Proteomes" id="UP000030653"/>
    </source>
</evidence>
<dbReference type="GO" id="GO:0045944">
    <property type="term" value="P:positive regulation of transcription by RNA polymerase II"/>
    <property type="evidence" value="ECO:0007669"/>
    <property type="project" value="TreeGrafter"/>
</dbReference>
<dbReference type="InterPro" id="IPR001138">
    <property type="entry name" value="Zn2Cys6_DnaBD"/>
</dbReference>
<evidence type="ECO:0000256" key="6">
    <source>
        <dbReference type="ARBA" id="ARBA00023242"/>
    </source>
</evidence>
<dbReference type="Proteomes" id="UP000030653">
    <property type="component" value="Unassembled WGS sequence"/>
</dbReference>
<dbReference type="GO" id="GO:0043565">
    <property type="term" value="F:sequence-specific DNA binding"/>
    <property type="evidence" value="ECO:0007669"/>
    <property type="project" value="TreeGrafter"/>
</dbReference>